<evidence type="ECO:0008006" key="4">
    <source>
        <dbReference type="Google" id="ProtNLM"/>
    </source>
</evidence>
<name>A0ABM5TYE0_CORUL</name>
<protein>
    <recommendedName>
        <fullName evidence="4">Secreted protein</fullName>
    </recommendedName>
</protein>
<accession>A0ABM5TYE0</accession>
<keyword evidence="3" id="KW-1185">Reference proteome</keyword>
<reference evidence="2 3" key="1">
    <citation type="journal article" date="2014" name="Int. J. Syst. Evol. Microbiol.">
        <title>Draft Genome Sequence of Corynebacterium ulcerans FRC58, Isolated from the Bronchitic Aspiration of a Patient in France.</title>
        <authorList>
            <person name="Silva Ado S."/>
            <person name="Barauna R.A."/>
            <person name="de Sa P.C."/>
            <person name="das Gracas D.A."/>
            <person name="Carneiro A.R."/>
            <person name="Thouvenin M."/>
            <person name="Azevedo V."/>
            <person name="Badell E."/>
            <person name="Guiso N."/>
            <person name="da Silva A.L."/>
            <person name="Ramos R.T."/>
        </authorList>
    </citation>
    <scope>NUCLEOTIDE SEQUENCE [LARGE SCALE GENOMIC DNA]</scope>
    <source>
        <strain evidence="2 3">FRC58</strain>
    </source>
</reference>
<keyword evidence="1" id="KW-0175">Coiled coil</keyword>
<dbReference type="RefSeq" id="WP_029974479.1">
    <property type="nucleotide sequence ID" value="NZ_CP011913.1"/>
</dbReference>
<evidence type="ECO:0000313" key="2">
    <source>
        <dbReference type="EMBL" id="AKN76150.1"/>
    </source>
</evidence>
<sequence>MDIATVIRAIALLAALFAAWQAFEARKSRIEAAEAQRDATESAEKAAHSAEIAANAQEKIAQAQESLSVIEQNREAANRRNVLLKHIRNSAYAIVNETGYSITDVEIRTANSSTTRIMRADKADLLNHGDSHRVLVRRGDAYDIHWKDDRGESQQRRVIAEL</sequence>
<evidence type="ECO:0000256" key="1">
    <source>
        <dbReference type="SAM" id="Coils"/>
    </source>
</evidence>
<dbReference type="EMBL" id="CP011913">
    <property type="protein sequence ID" value="AKN76150.1"/>
    <property type="molecule type" value="Genomic_DNA"/>
</dbReference>
<proteinExistence type="predicted"/>
<gene>
    <name evidence="2" type="ORF">CulFRC58_0296</name>
</gene>
<feature type="coiled-coil region" evidence="1">
    <location>
        <begin position="53"/>
        <end position="80"/>
    </location>
</feature>
<dbReference type="Proteomes" id="UP000036185">
    <property type="component" value="Chromosome"/>
</dbReference>
<evidence type="ECO:0000313" key="3">
    <source>
        <dbReference type="Proteomes" id="UP000036185"/>
    </source>
</evidence>
<organism evidence="2 3">
    <name type="scientific">Corynebacterium ulcerans FRC58</name>
    <dbReference type="NCBI Taxonomy" id="1408268"/>
    <lineage>
        <taxon>Bacteria</taxon>
        <taxon>Bacillati</taxon>
        <taxon>Actinomycetota</taxon>
        <taxon>Actinomycetes</taxon>
        <taxon>Mycobacteriales</taxon>
        <taxon>Corynebacteriaceae</taxon>
        <taxon>Corynebacterium</taxon>
    </lineage>
</organism>